<sequence>MLGEFLHPLYVLLYIIVSLSSGTFLIDQGSVVSLFTKRYVNKDRDIYRAYPRCETLRSSWTDCRIQRPIEQM</sequence>
<evidence type="ECO:0000256" key="1">
    <source>
        <dbReference type="SAM" id="Phobius"/>
    </source>
</evidence>
<keyword evidence="1" id="KW-1133">Transmembrane helix</keyword>
<keyword evidence="1" id="KW-0472">Membrane</keyword>
<dbReference type="AlphaFoldDB" id="A0A9P4MLB5"/>
<name>A0A9P4MLB5_9PEZI</name>
<keyword evidence="1" id="KW-0812">Transmembrane</keyword>
<organism evidence="2 3">
    <name type="scientific">Myriangium duriaei CBS 260.36</name>
    <dbReference type="NCBI Taxonomy" id="1168546"/>
    <lineage>
        <taxon>Eukaryota</taxon>
        <taxon>Fungi</taxon>
        <taxon>Dikarya</taxon>
        <taxon>Ascomycota</taxon>
        <taxon>Pezizomycotina</taxon>
        <taxon>Dothideomycetes</taxon>
        <taxon>Dothideomycetidae</taxon>
        <taxon>Myriangiales</taxon>
        <taxon>Myriangiaceae</taxon>
        <taxon>Myriangium</taxon>
    </lineage>
</organism>
<dbReference type="EMBL" id="ML996084">
    <property type="protein sequence ID" value="KAF2154034.1"/>
    <property type="molecule type" value="Genomic_DNA"/>
</dbReference>
<evidence type="ECO:0000313" key="2">
    <source>
        <dbReference type="EMBL" id="KAF2154034.1"/>
    </source>
</evidence>
<proteinExistence type="predicted"/>
<reference evidence="2" key="1">
    <citation type="journal article" date="2020" name="Stud. Mycol.">
        <title>101 Dothideomycetes genomes: a test case for predicting lifestyles and emergence of pathogens.</title>
        <authorList>
            <person name="Haridas S."/>
            <person name="Albert R."/>
            <person name="Binder M."/>
            <person name="Bloem J."/>
            <person name="Labutti K."/>
            <person name="Salamov A."/>
            <person name="Andreopoulos B."/>
            <person name="Baker S."/>
            <person name="Barry K."/>
            <person name="Bills G."/>
            <person name="Bluhm B."/>
            <person name="Cannon C."/>
            <person name="Castanera R."/>
            <person name="Culley D."/>
            <person name="Daum C."/>
            <person name="Ezra D."/>
            <person name="Gonzalez J."/>
            <person name="Henrissat B."/>
            <person name="Kuo A."/>
            <person name="Liang C."/>
            <person name="Lipzen A."/>
            <person name="Lutzoni F."/>
            <person name="Magnuson J."/>
            <person name="Mondo S."/>
            <person name="Nolan M."/>
            <person name="Ohm R."/>
            <person name="Pangilinan J."/>
            <person name="Park H.-J."/>
            <person name="Ramirez L."/>
            <person name="Alfaro M."/>
            <person name="Sun H."/>
            <person name="Tritt A."/>
            <person name="Yoshinaga Y."/>
            <person name="Zwiers L.-H."/>
            <person name="Turgeon B."/>
            <person name="Goodwin S."/>
            <person name="Spatafora J."/>
            <person name="Crous P."/>
            <person name="Grigoriev I."/>
        </authorList>
    </citation>
    <scope>NUCLEOTIDE SEQUENCE</scope>
    <source>
        <strain evidence="2">CBS 260.36</strain>
    </source>
</reference>
<accession>A0A9P4MLB5</accession>
<evidence type="ECO:0000313" key="3">
    <source>
        <dbReference type="Proteomes" id="UP000799439"/>
    </source>
</evidence>
<comment type="caution">
    <text evidence="2">The sequence shown here is derived from an EMBL/GenBank/DDBJ whole genome shotgun (WGS) entry which is preliminary data.</text>
</comment>
<dbReference type="Proteomes" id="UP000799439">
    <property type="component" value="Unassembled WGS sequence"/>
</dbReference>
<protein>
    <submittedName>
        <fullName evidence="2">Uncharacterized protein</fullName>
    </submittedName>
</protein>
<feature type="transmembrane region" description="Helical" evidence="1">
    <location>
        <begin position="12"/>
        <end position="35"/>
    </location>
</feature>
<gene>
    <name evidence="2" type="ORF">K461DRAFT_121101</name>
</gene>
<keyword evidence="3" id="KW-1185">Reference proteome</keyword>